<comment type="caution">
    <text evidence="2">The sequence shown here is derived from an EMBL/GenBank/DDBJ whole genome shotgun (WGS) entry which is preliminary data.</text>
</comment>
<dbReference type="EMBL" id="JBCGDC010000008">
    <property type="protein sequence ID" value="MFB6392326.1"/>
    <property type="molecule type" value="Genomic_DNA"/>
</dbReference>
<organism evidence="2 3">
    <name type="scientific">Polymorphospora lycopeni</name>
    <dbReference type="NCBI Taxonomy" id="3140240"/>
    <lineage>
        <taxon>Bacteria</taxon>
        <taxon>Bacillati</taxon>
        <taxon>Actinomycetota</taxon>
        <taxon>Actinomycetes</taxon>
        <taxon>Micromonosporales</taxon>
        <taxon>Micromonosporaceae</taxon>
        <taxon>Polymorphospora</taxon>
    </lineage>
</organism>
<keyword evidence="3" id="KW-1185">Reference proteome</keyword>
<proteinExistence type="predicted"/>
<dbReference type="Proteomes" id="UP001582793">
    <property type="component" value="Unassembled WGS sequence"/>
</dbReference>
<feature type="domain" description="Nudix hydrolase" evidence="1">
    <location>
        <begin position="45"/>
        <end position="177"/>
    </location>
</feature>
<dbReference type="InterPro" id="IPR015797">
    <property type="entry name" value="NUDIX_hydrolase-like_dom_sf"/>
</dbReference>
<dbReference type="Pfam" id="PF00293">
    <property type="entry name" value="NUDIX"/>
    <property type="match status" value="1"/>
</dbReference>
<dbReference type="RefSeq" id="WP_375733108.1">
    <property type="nucleotide sequence ID" value="NZ_JBCGDC010000008.1"/>
</dbReference>
<name>A0ABV5CMS3_9ACTN</name>
<sequence length="182" mass="19997">MSLLHRDALETLRNWTPTPDGADDWRLTMKLLESGPEVMWRDHDGGHVTASVIILSHDRRRVLLCLHGKFDVWVQLGGHLEAGDASLAAAALREATEESGIAGLIVDPVPVDVDIHQVVNCAGRRLDHHDVIFAVHAPRDAVEQVSAESHALGWFRPDALPAPLGSDTRRVVRNAMLRAAVR</sequence>
<dbReference type="SUPFAM" id="SSF55811">
    <property type="entry name" value="Nudix"/>
    <property type="match status" value="1"/>
</dbReference>
<evidence type="ECO:0000313" key="2">
    <source>
        <dbReference type="EMBL" id="MFB6392326.1"/>
    </source>
</evidence>
<reference evidence="2 3" key="1">
    <citation type="submission" date="2024-04" db="EMBL/GenBank/DDBJ databases">
        <title>Polymorphospora sp. isolated from Baiyangdian Lake in Xiong'an New Area.</title>
        <authorList>
            <person name="Zhang X."/>
            <person name="Liu J."/>
        </authorList>
    </citation>
    <scope>NUCLEOTIDE SEQUENCE [LARGE SCALE GENOMIC DNA]</scope>
    <source>
        <strain evidence="2 3">2-325</strain>
    </source>
</reference>
<accession>A0ABV5CMS3</accession>
<evidence type="ECO:0000313" key="3">
    <source>
        <dbReference type="Proteomes" id="UP001582793"/>
    </source>
</evidence>
<gene>
    <name evidence="2" type="ORF">AAFH96_04305</name>
</gene>
<dbReference type="InterPro" id="IPR000086">
    <property type="entry name" value="NUDIX_hydrolase_dom"/>
</dbReference>
<evidence type="ECO:0000259" key="1">
    <source>
        <dbReference type="PROSITE" id="PS51462"/>
    </source>
</evidence>
<dbReference type="Gene3D" id="3.90.79.10">
    <property type="entry name" value="Nucleoside Triphosphate Pyrophosphohydrolase"/>
    <property type="match status" value="1"/>
</dbReference>
<dbReference type="PROSITE" id="PS51462">
    <property type="entry name" value="NUDIX"/>
    <property type="match status" value="1"/>
</dbReference>
<protein>
    <submittedName>
        <fullName evidence="2">NUDIX domain-containing protein</fullName>
    </submittedName>
</protein>